<keyword evidence="3" id="KW-0472">Membrane</keyword>
<evidence type="ECO:0000313" key="6">
    <source>
        <dbReference type="Proteomes" id="UP001218231"/>
    </source>
</evidence>
<geneLocation type="plasmid" evidence="5 6">
    <name>unnamed1</name>
</geneLocation>
<dbReference type="RefSeq" id="WP_273619654.1">
    <property type="nucleotide sequence ID" value="NZ_CP117418.1"/>
</dbReference>
<keyword evidence="3" id="KW-1133">Transmembrane helix</keyword>
<dbReference type="Proteomes" id="UP001218231">
    <property type="component" value="Plasmid unnamed1"/>
</dbReference>
<feature type="chain" id="PRO_5047155550" description="DUF4349 domain-containing protein" evidence="4">
    <location>
        <begin position="28"/>
        <end position="289"/>
    </location>
</feature>
<dbReference type="EMBL" id="CP117418">
    <property type="protein sequence ID" value="WCT79377.1"/>
    <property type="molecule type" value="Genomic_DNA"/>
</dbReference>
<evidence type="ECO:0000256" key="1">
    <source>
        <dbReference type="SAM" id="Coils"/>
    </source>
</evidence>
<feature type="transmembrane region" description="Helical" evidence="3">
    <location>
        <begin position="242"/>
        <end position="267"/>
    </location>
</feature>
<keyword evidence="6" id="KW-1185">Reference proteome</keyword>
<sequence>MKTRYRKLLLAATVLTMVAGCSKQEEATGPAPSDSKAEDLSGPRIDPAAAPGVAFRYGYTFLLPDAAIATVQEAHAAACEKLGPGQCRITGMRYQLLDNDRVSASLEFKLAPALARGFGKEGIAAVQRASGRLVDSEITGEDAAAKISASQQRSQSIQRQIAESERKLAALKPNERGQEALRSQIADLRERITQEKSAQIESADLLANTPMRFDYRGEDGFSFGGNPIRDAAHAGWISVTTMISMVLLGLAYGLPWAVLGTGALLLWRWQRFADLRRRLFGPASDRDRP</sequence>
<evidence type="ECO:0000256" key="3">
    <source>
        <dbReference type="SAM" id="Phobius"/>
    </source>
</evidence>
<reference evidence="5 6" key="1">
    <citation type="submission" date="2023-02" db="EMBL/GenBank/DDBJ databases">
        <title>Genome sequence of Novosphingobium humi KACC 19094.</title>
        <authorList>
            <person name="Kim S."/>
            <person name="Heo J."/>
            <person name="Kwon S.-W."/>
        </authorList>
    </citation>
    <scope>NUCLEOTIDE SEQUENCE [LARGE SCALE GENOMIC DNA]</scope>
    <source>
        <strain evidence="5 6">KACC 19094</strain>
        <plasmid evidence="5 6">unnamed1</plasmid>
    </source>
</reference>
<organism evidence="5 6">
    <name type="scientific">Novosphingobium humi</name>
    <dbReference type="NCBI Taxonomy" id="2282397"/>
    <lineage>
        <taxon>Bacteria</taxon>
        <taxon>Pseudomonadati</taxon>
        <taxon>Pseudomonadota</taxon>
        <taxon>Alphaproteobacteria</taxon>
        <taxon>Sphingomonadales</taxon>
        <taxon>Sphingomonadaceae</taxon>
        <taxon>Novosphingobium</taxon>
    </lineage>
</organism>
<keyword evidence="3" id="KW-0812">Transmembrane</keyword>
<feature type="region of interest" description="Disordered" evidence="2">
    <location>
        <begin position="25"/>
        <end position="44"/>
    </location>
</feature>
<evidence type="ECO:0000313" key="5">
    <source>
        <dbReference type="EMBL" id="WCT79377.1"/>
    </source>
</evidence>
<evidence type="ECO:0008006" key="7">
    <source>
        <dbReference type="Google" id="ProtNLM"/>
    </source>
</evidence>
<proteinExistence type="predicted"/>
<keyword evidence="4" id="KW-0732">Signal</keyword>
<keyword evidence="5" id="KW-0614">Plasmid</keyword>
<dbReference type="PROSITE" id="PS51257">
    <property type="entry name" value="PROKAR_LIPOPROTEIN"/>
    <property type="match status" value="1"/>
</dbReference>
<evidence type="ECO:0000256" key="2">
    <source>
        <dbReference type="SAM" id="MobiDB-lite"/>
    </source>
</evidence>
<feature type="signal peptide" evidence="4">
    <location>
        <begin position="1"/>
        <end position="27"/>
    </location>
</feature>
<feature type="coiled-coil region" evidence="1">
    <location>
        <begin position="147"/>
        <end position="198"/>
    </location>
</feature>
<protein>
    <recommendedName>
        <fullName evidence="7">DUF4349 domain-containing protein</fullName>
    </recommendedName>
</protein>
<name>A0ABY7U3B0_9SPHN</name>
<keyword evidence="1" id="KW-0175">Coiled coil</keyword>
<gene>
    <name evidence="5" type="ORF">PQ457_20500</name>
</gene>
<accession>A0ABY7U3B0</accession>
<evidence type="ECO:0000256" key="4">
    <source>
        <dbReference type="SAM" id="SignalP"/>
    </source>
</evidence>